<dbReference type="InterPro" id="IPR042098">
    <property type="entry name" value="TauD-like_sf"/>
</dbReference>
<dbReference type="AlphaFoldDB" id="A0A0F6A7F9"/>
<gene>
    <name evidence="5" type="ORF">N479_02185</name>
</gene>
<sequence length="323" mass="37310">MIKVSDLELEPNSQRKILLNVDLEGEKTINWVNEHKHSLSGVLDDNGVVLVRGLKFLTGKHFSQALETIFNEPLLEYMYRSTPRSQLKGQVYTATEYPASETILQHNESSYSNAWAMRIGFLCMLSPSEGGATPLADSREILSKIDKDVREEFEAKQIKYVRNYGDMDLPWSEVFQTTNKAEVEHYCQANQIEFEWKEDNGLRTYQILPATAYHPVTRDKLWFNQAHLFHVSSHSSEVKENMLSIFGEDNLPRNTYFGDGSAIDEAILQHIREVYEQTLFYFDWQKNDLLLVDNMLYSHGRQPFKGPRKVLVGMSNLHTHRAA</sequence>
<dbReference type="Pfam" id="PF02668">
    <property type="entry name" value="TauD"/>
    <property type="match status" value="1"/>
</dbReference>
<dbReference type="Gene3D" id="3.60.130.10">
    <property type="entry name" value="Clavaminate synthase-like"/>
    <property type="match status" value="1"/>
</dbReference>
<evidence type="ECO:0000256" key="1">
    <source>
        <dbReference type="ARBA" id="ARBA00001954"/>
    </source>
</evidence>
<dbReference type="SUPFAM" id="SSF51197">
    <property type="entry name" value="Clavaminate synthase-like"/>
    <property type="match status" value="1"/>
</dbReference>
<dbReference type="Proteomes" id="UP000033434">
    <property type="component" value="Unassembled WGS sequence"/>
</dbReference>
<name>A0A0F6A7F9_9GAMM</name>
<keyword evidence="3" id="KW-0045">Antibiotic biosynthesis</keyword>
<dbReference type="GO" id="GO:0016706">
    <property type="term" value="F:2-oxoglutarate-dependent dioxygenase activity"/>
    <property type="evidence" value="ECO:0007669"/>
    <property type="project" value="UniProtKB-ARBA"/>
</dbReference>
<dbReference type="InterPro" id="IPR050411">
    <property type="entry name" value="AlphaKG_dependent_hydroxylases"/>
</dbReference>
<dbReference type="InterPro" id="IPR003819">
    <property type="entry name" value="TauD/TfdA-like"/>
</dbReference>
<feature type="domain" description="TauD/TfdA-like" evidence="4">
    <location>
        <begin position="25"/>
        <end position="313"/>
    </location>
</feature>
<accession>A0A0F6A7F9</accession>
<evidence type="ECO:0000256" key="3">
    <source>
        <dbReference type="ARBA" id="ARBA00023194"/>
    </source>
</evidence>
<evidence type="ECO:0000313" key="5">
    <source>
        <dbReference type="EMBL" id="KKE81791.1"/>
    </source>
</evidence>
<proteinExistence type="predicted"/>
<dbReference type="EMBL" id="AUXW01000176">
    <property type="protein sequence ID" value="KKE81791.1"/>
    <property type="molecule type" value="Genomic_DNA"/>
</dbReference>
<keyword evidence="2" id="KW-0560">Oxidoreductase</keyword>
<dbReference type="RefSeq" id="WP_052961100.1">
    <property type="nucleotide sequence ID" value="NZ_AUXW01000176.1"/>
</dbReference>
<comment type="cofactor">
    <cofactor evidence="1">
        <name>Fe(2+)</name>
        <dbReference type="ChEBI" id="CHEBI:29033"/>
    </cofactor>
</comment>
<dbReference type="GO" id="GO:0017000">
    <property type="term" value="P:antibiotic biosynthetic process"/>
    <property type="evidence" value="ECO:0007669"/>
    <property type="project" value="UniProtKB-KW"/>
</dbReference>
<dbReference type="PATRIC" id="fig|1129367.4.peg.4285"/>
<comment type="caution">
    <text evidence="5">The sequence shown here is derived from an EMBL/GenBank/DDBJ whole genome shotgun (WGS) entry which is preliminary data.</text>
</comment>
<organism evidence="5 6">
    <name type="scientific">Pseudoalteromonas luteoviolacea S4054</name>
    <dbReference type="NCBI Taxonomy" id="1129367"/>
    <lineage>
        <taxon>Bacteria</taxon>
        <taxon>Pseudomonadati</taxon>
        <taxon>Pseudomonadota</taxon>
        <taxon>Gammaproteobacteria</taxon>
        <taxon>Alteromonadales</taxon>
        <taxon>Pseudoalteromonadaceae</taxon>
        <taxon>Pseudoalteromonas</taxon>
    </lineage>
</organism>
<protein>
    <recommendedName>
        <fullName evidence="4">TauD/TfdA-like domain-containing protein</fullName>
    </recommendedName>
</protein>
<reference evidence="5 6" key="1">
    <citation type="journal article" date="2015" name="BMC Genomics">
        <title>Genome mining reveals unlocked bioactive potential of marine Gram-negative bacteria.</title>
        <authorList>
            <person name="Machado H."/>
            <person name="Sonnenschein E.C."/>
            <person name="Melchiorsen J."/>
            <person name="Gram L."/>
        </authorList>
    </citation>
    <scope>NUCLEOTIDE SEQUENCE [LARGE SCALE GENOMIC DNA]</scope>
    <source>
        <strain evidence="5 6">S4054</strain>
    </source>
</reference>
<evidence type="ECO:0000259" key="4">
    <source>
        <dbReference type="Pfam" id="PF02668"/>
    </source>
</evidence>
<evidence type="ECO:0000256" key="2">
    <source>
        <dbReference type="ARBA" id="ARBA00023002"/>
    </source>
</evidence>
<dbReference type="PANTHER" id="PTHR10696">
    <property type="entry name" value="GAMMA-BUTYROBETAINE HYDROXYLASE-RELATED"/>
    <property type="match status" value="1"/>
</dbReference>
<dbReference type="PANTHER" id="PTHR10696:SF56">
    <property type="entry name" value="TAUD_TFDA-LIKE DOMAIN-CONTAINING PROTEIN"/>
    <property type="match status" value="1"/>
</dbReference>
<evidence type="ECO:0000313" key="6">
    <source>
        <dbReference type="Proteomes" id="UP000033434"/>
    </source>
</evidence>